<sequence length="24" mass="3007">MNLRPSGYEFYVPPYYWLDWPDVV</sequence>
<dbReference type="EMBL" id="UINC01059704">
    <property type="protein sequence ID" value="SVB83405.1"/>
    <property type="molecule type" value="Genomic_DNA"/>
</dbReference>
<accession>A0A382H8F9</accession>
<reference evidence="1" key="1">
    <citation type="submission" date="2018-05" db="EMBL/GenBank/DDBJ databases">
        <authorList>
            <person name="Lanie J.A."/>
            <person name="Ng W.-L."/>
            <person name="Kazmierczak K.M."/>
            <person name="Andrzejewski T.M."/>
            <person name="Davidsen T.M."/>
            <person name="Wayne K.J."/>
            <person name="Tettelin H."/>
            <person name="Glass J.I."/>
            <person name="Rusch D."/>
            <person name="Podicherti R."/>
            <person name="Tsui H.-C.T."/>
            <person name="Winkler M.E."/>
        </authorList>
    </citation>
    <scope>NUCLEOTIDE SEQUENCE</scope>
</reference>
<gene>
    <name evidence="1" type="ORF">METZ01_LOCUS236259</name>
</gene>
<dbReference type="AlphaFoldDB" id="A0A382H8F9"/>
<evidence type="ECO:0000313" key="1">
    <source>
        <dbReference type="EMBL" id="SVB83405.1"/>
    </source>
</evidence>
<proteinExistence type="predicted"/>
<organism evidence="1">
    <name type="scientific">marine metagenome</name>
    <dbReference type="NCBI Taxonomy" id="408172"/>
    <lineage>
        <taxon>unclassified sequences</taxon>
        <taxon>metagenomes</taxon>
        <taxon>ecological metagenomes</taxon>
    </lineage>
</organism>
<name>A0A382H8F9_9ZZZZ</name>
<protein>
    <submittedName>
        <fullName evidence="1">Uncharacterized protein</fullName>
    </submittedName>
</protein>